<feature type="region of interest" description="Disordered" evidence="1">
    <location>
        <begin position="250"/>
        <end position="273"/>
    </location>
</feature>
<dbReference type="AlphaFoldDB" id="A0A5A7T1N8"/>
<organism evidence="3 5">
    <name type="scientific">Cucumis melo var. makuwa</name>
    <name type="common">Oriental melon</name>
    <dbReference type="NCBI Taxonomy" id="1194695"/>
    <lineage>
        <taxon>Eukaryota</taxon>
        <taxon>Viridiplantae</taxon>
        <taxon>Streptophyta</taxon>
        <taxon>Embryophyta</taxon>
        <taxon>Tracheophyta</taxon>
        <taxon>Spermatophyta</taxon>
        <taxon>Magnoliopsida</taxon>
        <taxon>eudicotyledons</taxon>
        <taxon>Gunneridae</taxon>
        <taxon>Pentapetalae</taxon>
        <taxon>rosids</taxon>
        <taxon>fabids</taxon>
        <taxon>Cucurbitales</taxon>
        <taxon>Cucurbitaceae</taxon>
        <taxon>Benincaseae</taxon>
        <taxon>Cucumis</taxon>
    </lineage>
</organism>
<reference evidence="5 6" key="1">
    <citation type="submission" date="2019-08" db="EMBL/GenBank/DDBJ databases">
        <title>Draft genome sequences of two oriental melons (Cucumis melo L. var makuwa).</title>
        <authorList>
            <person name="Kwon S.-Y."/>
        </authorList>
    </citation>
    <scope>NUCLEOTIDE SEQUENCE [LARGE SCALE GENOMIC DNA]</scope>
    <source>
        <strain evidence="6">cv. Chang Bougi</strain>
        <strain evidence="5">cv. SW 3</strain>
        <tissue evidence="3">Leaf</tissue>
    </source>
</reference>
<evidence type="ECO:0000313" key="3">
    <source>
        <dbReference type="EMBL" id="KAA0035507.1"/>
    </source>
</evidence>
<comment type="caution">
    <text evidence="3">The sequence shown here is derived from an EMBL/GenBank/DDBJ whole genome shotgun (WGS) entry which is preliminary data.</text>
</comment>
<sequence length="472" mass="52584">MVMETINVVVNDSEYTYKRTNDDDDLAPKVTMIPDTTIVDMFKADTGTNSLDKSSKSSLKKVTAEDTEPIPSSHVRKNHPSISIIAIEPTSIDAALKDEYWINAMQEELLQFKCNNVWTLVPKPEGANIIGTKWIYKNKTDEPGYVTRSKARLVAQGYAQVERIDFDETFAPVARLEAIRLLLVYECEVFVSRALHHGDHNDFHHKNLRLLKKGFDSNVALEKSVDPIILARSQEISRFEDVFVPIPGLHHASNEEPGPSRHSPPIRSSVPDDVLTPNLHLEPAPVPVDEFITTDGRTYVSADKTPDDENVELANTGTTNSVKLDVNNDFQPETQQSPERRIADEVNVSDKHHSCLSAMSLIEKPVHIRGLKFKISPTVINGFLGTLSSWSVNGIPTVALSVKYVILHKIGIANWFPSSHASSVLVQGSHVPDIDHDMRPSRAPRMFDTNDWDESAEGGVVARLNDGSKYLK</sequence>
<evidence type="ECO:0000313" key="4">
    <source>
        <dbReference type="EMBL" id="TYK31022.1"/>
    </source>
</evidence>
<evidence type="ECO:0000313" key="5">
    <source>
        <dbReference type="Proteomes" id="UP000321393"/>
    </source>
</evidence>
<name>A0A5A7T1N8_CUCMM</name>
<dbReference type="STRING" id="1194695.A0A5A7T1N8"/>
<gene>
    <name evidence="4" type="ORF">E5676_scaffold455G002720</name>
    <name evidence="3" type="ORF">E6C27_scaffold285G001600</name>
</gene>
<feature type="region of interest" description="Disordered" evidence="1">
    <location>
        <begin position="49"/>
        <end position="76"/>
    </location>
</feature>
<dbReference type="Proteomes" id="UP000321393">
    <property type="component" value="Unassembled WGS sequence"/>
</dbReference>
<dbReference type="InterPro" id="IPR013103">
    <property type="entry name" value="RVT_2"/>
</dbReference>
<feature type="compositionally biased region" description="Low complexity" evidence="1">
    <location>
        <begin position="50"/>
        <end position="61"/>
    </location>
</feature>
<dbReference type="EMBL" id="SSTD01000141">
    <property type="protein sequence ID" value="TYK31022.1"/>
    <property type="molecule type" value="Genomic_DNA"/>
</dbReference>
<evidence type="ECO:0000256" key="1">
    <source>
        <dbReference type="SAM" id="MobiDB-lite"/>
    </source>
</evidence>
<dbReference type="EMBL" id="SSTE01019907">
    <property type="protein sequence ID" value="KAA0035507.1"/>
    <property type="molecule type" value="Genomic_DNA"/>
</dbReference>
<evidence type="ECO:0000259" key="2">
    <source>
        <dbReference type="Pfam" id="PF07727"/>
    </source>
</evidence>
<dbReference type="Pfam" id="PF07727">
    <property type="entry name" value="RVT_2"/>
    <property type="match status" value="1"/>
</dbReference>
<feature type="domain" description="Reverse transcriptase Ty1/copia-type" evidence="2">
    <location>
        <begin position="115"/>
        <end position="199"/>
    </location>
</feature>
<proteinExistence type="predicted"/>
<accession>A0A5A7T1N8</accession>
<evidence type="ECO:0000313" key="6">
    <source>
        <dbReference type="Proteomes" id="UP000321947"/>
    </source>
</evidence>
<protein>
    <submittedName>
        <fullName evidence="3 4">Mitochondrial protein</fullName>
    </submittedName>
</protein>
<dbReference type="OrthoDB" id="1938465at2759"/>
<dbReference type="Proteomes" id="UP000321947">
    <property type="component" value="Unassembled WGS sequence"/>
</dbReference>